<dbReference type="KEGG" id="lcy:LC20004_01180"/>
<feature type="transmembrane region" description="Helical" evidence="1">
    <location>
        <begin position="232"/>
        <end position="253"/>
    </location>
</feature>
<evidence type="ECO:0000313" key="2">
    <source>
        <dbReference type="EMBL" id="ATO42613.1"/>
    </source>
</evidence>
<feature type="transmembrane region" description="Helical" evidence="1">
    <location>
        <begin position="116"/>
        <end position="138"/>
    </location>
</feature>
<dbReference type="AlphaFoldDB" id="A0A2D1KKE8"/>
<proteinExistence type="predicted"/>
<feature type="transmembrane region" description="Helical" evidence="1">
    <location>
        <begin position="6"/>
        <end position="34"/>
    </location>
</feature>
<keyword evidence="1" id="KW-0812">Transmembrane</keyword>
<dbReference type="GeneID" id="65915841"/>
<feature type="transmembrane region" description="Helical" evidence="1">
    <location>
        <begin position="158"/>
        <end position="179"/>
    </location>
</feature>
<dbReference type="OrthoDB" id="258743at2"/>
<feature type="transmembrane region" description="Helical" evidence="1">
    <location>
        <begin position="200"/>
        <end position="220"/>
    </location>
</feature>
<keyword evidence="1" id="KW-1133">Transmembrane helix</keyword>
<reference evidence="2 3" key="1">
    <citation type="submission" date="2016-10" db="EMBL/GenBank/DDBJ databases">
        <title>The whole genome sequencing and assembly of L. cotyniformis subsp. torquens DSM 20004 strain.</title>
        <authorList>
            <person name="Park M.-K."/>
            <person name="Lee Y.-J."/>
            <person name="Yi H."/>
            <person name="Bahn Y.-S."/>
            <person name="Kim J.F."/>
            <person name="Lee D.-W."/>
        </authorList>
    </citation>
    <scope>NUCLEOTIDE SEQUENCE [LARGE SCALE GENOMIC DNA]</scope>
    <source>
        <strain evidence="2 3">DSM 20004</strain>
    </source>
</reference>
<gene>
    <name evidence="2" type="ORF">LC20004_01180</name>
</gene>
<keyword evidence="1" id="KW-0472">Membrane</keyword>
<sequence>MLTQFMAAFLAICLPLIGYLFLLPFLFVLVLTYLNRNSKQMLVNQFGLQAQVYLGGLGIVLHETSHLLTALLFHHKIIDYRLLVLPWHLNANSTEQALGYVKHAATKRFWPTMGNLFIGIAPIFGCTAAMYLSTYLLLPVTYQRLETFVTNPSGDALQWLLGSFSLSSLPLLLIWLALITNITLGGFDLSPADFKNSATGVLTTLLLVLVISGLIAILGLSDTAAKLIEHAGLMIVSWLIMSVIISLLLNGLLRVLRLVH</sequence>
<dbReference type="RefSeq" id="WP_010011315.1">
    <property type="nucleotide sequence ID" value="NZ_AEOS01000089.1"/>
</dbReference>
<dbReference type="Proteomes" id="UP000223559">
    <property type="component" value="Chromosome"/>
</dbReference>
<name>A0A2D1KKE8_9LACO</name>
<dbReference type="EMBL" id="CP017697">
    <property type="protein sequence ID" value="ATO42613.1"/>
    <property type="molecule type" value="Genomic_DNA"/>
</dbReference>
<evidence type="ECO:0000313" key="3">
    <source>
        <dbReference type="Proteomes" id="UP000223559"/>
    </source>
</evidence>
<accession>A0A2D1KKE8</accession>
<organism evidence="2 3">
    <name type="scientific">Loigolactobacillus coryniformis subsp. torquens DSM 20004 = KCTC 3535</name>
    <dbReference type="NCBI Taxonomy" id="1423822"/>
    <lineage>
        <taxon>Bacteria</taxon>
        <taxon>Bacillati</taxon>
        <taxon>Bacillota</taxon>
        <taxon>Bacilli</taxon>
        <taxon>Lactobacillales</taxon>
        <taxon>Lactobacillaceae</taxon>
        <taxon>Loigolactobacillus</taxon>
    </lineage>
</organism>
<evidence type="ECO:0000256" key="1">
    <source>
        <dbReference type="SAM" id="Phobius"/>
    </source>
</evidence>
<protein>
    <submittedName>
        <fullName evidence="2">Uncharacterized protein</fullName>
    </submittedName>
</protein>
<keyword evidence="3" id="KW-1185">Reference proteome</keyword>